<dbReference type="Proteomes" id="UP000001635">
    <property type="component" value="Chromosome"/>
</dbReference>
<keyword evidence="8" id="KW-0012">Acyltransferase</keyword>
<sequence>MLSKYLIFSVSISFISWIVGMVINAVLMKTDYYQKLSKLNFIVSKGLNKKLGLPYFKWIVKNTPFKFFNPNLKLKTKVEYSELVMLRKEMTFSEISHLAAFVFVGGFALVKVIGGQYLFSFIIMVINTLMNLYPSLLQQENKRRIDRLIRRYGC</sequence>
<dbReference type="GO" id="GO:0005886">
    <property type="term" value="C:plasma membrane"/>
    <property type="evidence" value="ECO:0007669"/>
    <property type="project" value="UniProtKB-SubCell"/>
</dbReference>
<evidence type="ECO:0000256" key="8">
    <source>
        <dbReference type="ARBA" id="ARBA00023315"/>
    </source>
</evidence>
<gene>
    <name evidence="14" type="ordered locus">Cycma_1166</name>
</gene>
<evidence type="ECO:0000256" key="3">
    <source>
        <dbReference type="ARBA" id="ARBA00022679"/>
    </source>
</evidence>
<organism evidence="14 15">
    <name type="scientific">Cyclobacterium marinum (strain ATCC 25205 / DSM 745 / LMG 13164 / NCIMB 1802)</name>
    <name type="common">Flectobacillus marinus</name>
    <dbReference type="NCBI Taxonomy" id="880070"/>
    <lineage>
        <taxon>Bacteria</taxon>
        <taxon>Pseudomonadati</taxon>
        <taxon>Bacteroidota</taxon>
        <taxon>Cytophagia</taxon>
        <taxon>Cytophagales</taxon>
        <taxon>Cyclobacteriaceae</taxon>
        <taxon>Cyclobacterium</taxon>
    </lineage>
</organism>
<evidence type="ECO:0000256" key="12">
    <source>
        <dbReference type="ARBA" id="ARBA00025324"/>
    </source>
</evidence>
<dbReference type="RefSeq" id="WP_014019235.1">
    <property type="nucleotide sequence ID" value="NC_015914.1"/>
</dbReference>
<evidence type="ECO:0000256" key="9">
    <source>
        <dbReference type="ARBA" id="ARBA00023588"/>
    </source>
</evidence>
<dbReference type="UniPathway" id="UPA00029">
    <property type="reaction ID" value="UER00560"/>
</dbReference>
<feature type="transmembrane region" description="Helical" evidence="13">
    <location>
        <begin position="119"/>
        <end position="137"/>
    </location>
</feature>
<evidence type="ECO:0000313" key="15">
    <source>
        <dbReference type="Proteomes" id="UP000001635"/>
    </source>
</evidence>
<proteinExistence type="inferred from homology"/>
<keyword evidence="5" id="KW-0732">Signal</keyword>
<evidence type="ECO:0000256" key="10">
    <source>
        <dbReference type="ARBA" id="ARBA00023603"/>
    </source>
</evidence>
<evidence type="ECO:0000256" key="5">
    <source>
        <dbReference type="ARBA" id="ARBA00022729"/>
    </source>
</evidence>
<dbReference type="HOGENOM" id="CLU_1712114_0_0_10"/>
<feature type="transmembrane region" description="Helical" evidence="13">
    <location>
        <begin position="6"/>
        <end position="27"/>
    </location>
</feature>
<reference evidence="15" key="1">
    <citation type="submission" date="2011-07" db="EMBL/GenBank/DDBJ databases">
        <title>The complete genome of Cyclobacterium marinum DSM 745.</title>
        <authorList>
            <person name="Lucas S."/>
            <person name="Han J."/>
            <person name="Lapidus A."/>
            <person name="Bruce D."/>
            <person name="Goodwin L."/>
            <person name="Pitluck S."/>
            <person name="Peters L."/>
            <person name="Kyrpides N."/>
            <person name="Mavromatis K."/>
            <person name="Ivanova N."/>
            <person name="Ovchinnikova G."/>
            <person name="Chertkov O."/>
            <person name="Detter J.C."/>
            <person name="Tapia R."/>
            <person name="Han C."/>
            <person name="Land M."/>
            <person name="Hauser L."/>
            <person name="Markowitz V."/>
            <person name="Cheng J.-F."/>
            <person name="Hugenholtz P."/>
            <person name="Woyke T."/>
            <person name="Wu D."/>
            <person name="Tindall B."/>
            <person name="Schuetze A."/>
            <person name="Brambilla E."/>
            <person name="Klenk H.-P."/>
            <person name="Eisen J.A."/>
        </authorList>
    </citation>
    <scope>NUCLEOTIDE SEQUENCE [LARGE SCALE GENOMIC DNA]</scope>
    <source>
        <strain evidence="15">ATCC 25205 / DSM 745 / LMG 13164 / NCIMB 1802</strain>
    </source>
</reference>
<evidence type="ECO:0000256" key="11">
    <source>
        <dbReference type="ARBA" id="ARBA00023667"/>
    </source>
</evidence>
<keyword evidence="3" id="KW-0808">Transferase</keyword>
<dbReference type="AlphaFoldDB" id="G0IY34"/>
<comment type="subcellular location">
    <subcellularLocation>
        <location evidence="1">Cell membrane</location>
        <topology evidence="1">Single-pass membrane protein</topology>
    </subcellularLocation>
</comment>
<keyword evidence="7 13" id="KW-0472">Membrane</keyword>
<comment type="similarity">
    <text evidence="10">Belongs to the acyltransferase CrtO family.</text>
</comment>
<evidence type="ECO:0000256" key="7">
    <source>
        <dbReference type="ARBA" id="ARBA00023136"/>
    </source>
</evidence>
<evidence type="ECO:0000256" key="2">
    <source>
        <dbReference type="ARBA" id="ARBA00022475"/>
    </source>
</evidence>
<dbReference type="GO" id="GO:0016746">
    <property type="term" value="F:acyltransferase activity"/>
    <property type="evidence" value="ECO:0007669"/>
    <property type="project" value="UniProtKB-KW"/>
</dbReference>
<evidence type="ECO:0000313" key="14">
    <source>
        <dbReference type="EMBL" id="AEL24938.1"/>
    </source>
</evidence>
<feature type="transmembrane region" description="Helical" evidence="13">
    <location>
        <begin position="95"/>
        <end position="113"/>
    </location>
</feature>
<keyword evidence="6 13" id="KW-1133">Transmembrane helix</keyword>
<keyword evidence="4 13" id="KW-0812">Transmembrane</keyword>
<comment type="function">
    <text evidence="12">Catalyzes the acylation of glycosyl-4,4'-diaponeurosporenoate, i.e. the esterification of glucose at the C6'' position with the carboxyl group of the C(15) fatty acid 12-methyltetradecanoic acid, to yield staphyloxanthin. This is the last step in the biosynthesis of this orange pigment, present in most staphylococci strains.</text>
</comment>
<dbReference type="KEGG" id="cmr:Cycma_1166"/>
<evidence type="ECO:0000256" key="1">
    <source>
        <dbReference type="ARBA" id="ARBA00004162"/>
    </source>
</evidence>
<name>G0IY34_CYCMS</name>
<dbReference type="EMBL" id="CP002955">
    <property type="protein sequence ID" value="AEL24938.1"/>
    <property type="molecule type" value="Genomic_DNA"/>
</dbReference>
<accession>G0IY34</accession>
<dbReference type="OrthoDB" id="883215at2"/>
<dbReference type="Pfam" id="PF18927">
    <property type="entry name" value="CrtO"/>
    <property type="match status" value="1"/>
</dbReference>
<dbReference type="InterPro" id="IPR044021">
    <property type="entry name" value="CrtO"/>
</dbReference>
<keyword evidence="15" id="KW-1185">Reference proteome</keyword>
<comment type="pathway">
    <text evidence="9">Carotenoid biosynthesis; staphyloxanthin biosynthesis; staphyloxanthin from farnesyl diphosphate: step 5/5.</text>
</comment>
<evidence type="ECO:0000256" key="4">
    <source>
        <dbReference type="ARBA" id="ARBA00022692"/>
    </source>
</evidence>
<evidence type="ECO:0000256" key="13">
    <source>
        <dbReference type="SAM" id="Phobius"/>
    </source>
</evidence>
<evidence type="ECO:0000256" key="6">
    <source>
        <dbReference type="ARBA" id="ARBA00022989"/>
    </source>
</evidence>
<protein>
    <recommendedName>
        <fullName evidence="11">Glycosyl-4,4'-diaponeurosporenoate acyltransferase</fullName>
    </recommendedName>
</protein>
<keyword evidence="2" id="KW-1003">Cell membrane</keyword>
<dbReference type="eggNOG" id="ENOG5031308">
    <property type="taxonomic scope" value="Bacteria"/>
</dbReference>